<dbReference type="GO" id="GO:0016020">
    <property type="term" value="C:membrane"/>
    <property type="evidence" value="ECO:0007669"/>
    <property type="project" value="UniProtKB-SubCell"/>
</dbReference>
<reference evidence="17" key="2">
    <citation type="submission" date="2025-08" db="UniProtKB">
        <authorList>
            <consortium name="Ensembl"/>
        </authorList>
    </citation>
    <scope>IDENTIFICATION</scope>
</reference>
<evidence type="ECO:0000256" key="3">
    <source>
        <dbReference type="ARBA" id="ARBA00022536"/>
    </source>
</evidence>
<dbReference type="RefSeq" id="XP_029966917.1">
    <property type="nucleotide sequence ID" value="XM_030111057.1"/>
</dbReference>
<keyword evidence="10 15" id="KW-0472">Membrane</keyword>
<dbReference type="AlphaFoldDB" id="A0A672HQE6"/>
<dbReference type="InterPro" id="IPR051505">
    <property type="entry name" value="C-type_lectin_domain"/>
</dbReference>
<evidence type="ECO:0000256" key="13">
    <source>
        <dbReference type="ARBA" id="ARBA00046453"/>
    </source>
</evidence>
<dbReference type="PROSITE" id="PS50026">
    <property type="entry name" value="EGF_3"/>
    <property type="match status" value="1"/>
</dbReference>
<evidence type="ECO:0000313" key="18">
    <source>
        <dbReference type="Proteomes" id="UP000472267"/>
    </source>
</evidence>
<comment type="subunit">
    <text evidence="13">Interacts with ITGAL, ITGAM and ITGB2. Interacts with thrombin/F2; this interaction switches the specificity of thrombin from a procoagulant to an anticoagulant and antifibrinolytic protease. Interacts with ANGP1 and ANGP2; these interactions significantly inhibit the generation of activated PC and TAFIa/CPB2 by the thrombin/thrombomodulin complex. Interacts with PF4; this interaction enhances generation of activated protein C. Interacts with HMGB1; this interaction inhibits HMGB1 inflammatory activity.</text>
</comment>
<organism evidence="17 18">
    <name type="scientific">Salarias fasciatus</name>
    <name type="common">Jewelled blenny</name>
    <name type="synonym">Blennius fasciatus</name>
    <dbReference type="NCBI Taxonomy" id="181472"/>
    <lineage>
        <taxon>Eukaryota</taxon>
        <taxon>Metazoa</taxon>
        <taxon>Chordata</taxon>
        <taxon>Craniata</taxon>
        <taxon>Vertebrata</taxon>
        <taxon>Euteleostomi</taxon>
        <taxon>Actinopterygii</taxon>
        <taxon>Neopterygii</taxon>
        <taxon>Teleostei</taxon>
        <taxon>Neoteleostei</taxon>
        <taxon>Acanthomorphata</taxon>
        <taxon>Ovalentaria</taxon>
        <taxon>Blenniimorphae</taxon>
        <taxon>Blenniiformes</taxon>
        <taxon>Blennioidei</taxon>
        <taxon>Blenniidae</taxon>
        <taxon>Salariinae</taxon>
        <taxon>Salarias</taxon>
    </lineage>
</organism>
<dbReference type="InterPro" id="IPR001881">
    <property type="entry name" value="EGF-like_Ca-bd_dom"/>
</dbReference>
<evidence type="ECO:0000256" key="1">
    <source>
        <dbReference type="ARBA" id="ARBA00004479"/>
    </source>
</evidence>
<dbReference type="CDD" id="cd00054">
    <property type="entry name" value="EGF_CA"/>
    <property type="match status" value="1"/>
</dbReference>
<dbReference type="GO" id="GO:0005509">
    <property type="term" value="F:calcium ion binding"/>
    <property type="evidence" value="ECO:0007669"/>
    <property type="project" value="InterPro"/>
</dbReference>
<evidence type="ECO:0000256" key="14">
    <source>
        <dbReference type="PROSITE-ProRule" id="PRU00076"/>
    </source>
</evidence>
<evidence type="ECO:0000256" key="9">
    <source>
        <dbReference type="ARBA" id="ARBA00022989"/>
    </source>
</evidence>
<keyword evidence="5" id="KW-0732">Signal</keyword>
<feature type="transmembrane region" description="Helical" evidence="15">
    <location>
        <begin position="462"/>
        <end position="481"/>
    </location>
</feature>
<dbReference type="PANTHER" id="PTHR14789">
    <property type="entry name" value="CHONDROLECTIN VARIANT CHODLFDELTAE"/>
    <property type="match status" value="1"/>
</dbReference>
<dbReference type="Ensembl" id="ENSSFAT00005032272.1">
    <property type="protein sequence ID" value="ENSSFAP00005031144.1"/>
    <property type="gene ID" value="ENSSFAG00005015811.1"/>
</dbReference>
<evidence type="ECO:0000259" key="16">
    <source>
        <dbReference type="PROSITE" id="PS50026"/>
    </source>
</evidence>
<dbReference type="GO" id="GO:0030246">
    <property type="term" value="F:carbohydrate binding"/>
    <property type="evidence" value="ECO:0007669"/>
    <property type="project" value="UniProtKB-KW"/>
</dbReference>
<reference evidence="17" key="3">
    <citation type="submission" date="2025-09" db="UniProtKB">
        <authorList>
            <consortium name="Ensembl"/>
        </authorList>
    </citation>
    <scope>IDENTIFICATION</scope>
</reference>
<dbReference type="OrthoDB" id="4062651at2759"/>
<dbReference type="SUPFAM" id="SSF57184">
    <property type="entry name" value="Growth factor receptor domain"/>
    <property type="match status" value="1"/>
</dbReference>
<evidence type="ECO:0000256" key="11">
    <source>
        <dbReference type="ARBA" id="ARBA00023157"/>
    </source>
</evidence>
<dbReference type="Gene3D" id="2.10.25.10">
    <property type="entry name" value="Laminin"/>
    <property type="match status" value="4"/>
</dbReference>
<keyword evidence="4 15" id="KW-0812">Transmembrane</keyword>
<dbReference type="PROSITE" id="PS01186">
    <property type="entry name" value="EGF_2"/>
    <property type="match status" value="1"/>
</dbReference>
<protein>
    <recommendedName>
        <fullName evidence="2">Thrombomodulin</fullName>
    </recommendedName>
</protein>
<keyword evidence="18" id="KW-1185">Reference proteome</keyword>
<dbReference type="Pfam" id="PF09064">
    <property type="entry name" value="EGF_Tme5"/>
    <property type="match status" value="1"/>
</dbReference>
<dbReference type="InterPro" id="IPR000152">
    <property type="entry name" value="EGF-type_Asp/Asn_hydroxyl_site"/>
</dbReference>
<sequence length="531" mass="57022">MFGDYAWTPLAVFGSGCGTKTRTHAAMSGSVGRALLLLCGLGLGLGLGVELPSRLGQCAGELCAFQESVELEEAQELCGEMLGQLSPLDSDLAVLRRVLRNFSGPAWLDSKDRAGNCLYVTPEPRKYWRTCGGKLSGFVCQYRAEDVCRGVTAAGGAPVGYSTTTGFSLDGSDTFPPGAIAVAQRPGDEYPDSKSLCFSGRWLKTPWNCEVLTGGCAHNCSAGACRCPEGHDLHENGVSCVPRPTPAPECGPGFRPGPDGKTCVEANGCEAGNECEAGGGECVSNHGSPACLCAHGFDWEDGACVDISICFLCEQGKCYKQDGVYRCACLEGFTVSPQNPTKCVRKCTVRDCPATCDKNEKHQCYCPDGYVADEVNGTVFCTDIDECENRMCEHHCDNSFGGYRCGCAPGFELQDGYRCVRLVYHEEEEEGAEGSGAEPPTQSTATAAGLQPAALPQYIKTGSILGITVFLLLCVVLLALLTRNAVKRCGRFELSTFKHPDLDIYYLQQVSTETYKRLSLDRQQKNDPQRP</sequence>
<keyword evidence="7" id="KW-0677">Repeat</keyword>
<evidence type="ECO:0000256" key="6">
    <source>
        <dbReference type="ARBA" id="ARBA00022734"/>
    </source>
</evidence>
<comment type="function">
    <text evidence="12">Endothelial cell receptor that plays a critical role in regulating several physiological processes including hemostasis, coagulation, fibrinolysis, inflammation, and angiogenesis. Acts as a cofactor for thrombin activation of protein C/PROC on the surface of vascular endothelial cells leading to initiation of the activated protein C anticoagulant pathway. Also accelerates the activation of the plasma carboxypeptidase B2/CPB2, which catalyzes removal of C-terminal basic amino acids from its substrates including kinins or anaphylatoxins leading to fibrinolysis inhibition. Plays critical protective roles in changing the cleavage specificity of protease-activated receptor 1/PAR1, inhibiting endothelial cell permeability and inflammation. Suppresses inflammation distinctly from its anticoagulant cofactor activity by sequestering HMGB1 thereby preventing it from engaging cellular receptors such as RAGE and contributing to the inflammatory response.</text>
</comment>
<dbReference type="OMA" id="NCTERDC"/>
<evidence type="ECO:0000256" key="8">
    <source>
        <dbReference type="ARBA" id="ARBA00022974"/>
    </source>
</evidence>
<evidence type="ECO:0000256" key="2">
    <source>
        <dbReference type="ARBA" id="ARBA00019822"/>
    </source>
</evidence>
<evidence type="ECO:0000256" key="12">
    <source>
        <dbReference type="ARBA" id="ARBA00045242"/>
    </source>
</evidence>
<dbReference type="PROSITE" id="PS00010">
    <property type="entry name" value="ASX_HYDROXYL"/>
    <property type="match status" value="1"/>
</dbReference>
<gene>
    <name evidence="17" type="primary">LOC115402508</name>
</gene>
<evidence type="ECO:0000256" key="4">
    <source>
        <dbReference type="ARBA" id="ARBA00022692"/>
    </source>
</evidence>
<evidence type="ECO:0000256" key="15">
    <source>
        <dbReference type="SAM" id="Phobius"/>
    </source>
</evidence>
<dbReference type="InParanoid" id="A0A672HQE6"/>
<feature type="domain" description="EGF-like" evidence="16">
    <location>
        <begin position="383"/>
        <end position="420"/>
    </location>
</feature>
<name>A0A672HQE6_SALFA</name>
<dbReference type="InterPro" id="IPR018097">
    <property type="entry name" value="EGF_Ca-bd_CS"/>
</dbReference>
<dbReference type="Proteomes" id="UP000472267">
    <property type="component" value="Chromosome 15"/>
</dbReference>
<dbReference type="InterPro" id="IPR009030">
    <property type="entry name" value="Growth_fac_rcpt_cys_sf"/>
</dbReference>
<reference evidence="17" key="1">
    <citation type="submission" date="2019-06" db="EMBL/GenBank/DDBJ databases">
        <authorList>
            <consortium name="Wellcome Sanger Institute Data Sharing"/>
        </authorList>
    </citation>
    <scope>NUCLEOTIDE SEQUENCE [LARGE SCALE GENOMIC DNA]</scope>
</reference>
<keyword evidence="9 15" id="KW-1133">Transmembrane helix</keyword>
<dbReference type="SMART" id="SM00179">
    <property type="entry name" value="EGF_CA"/>
    <property type="match status" value="3"/>
</dbReference>
<dbReference type="SUPFAM" id="SSF57196">
    <property type="entry name" value="EGF/Laminin"/>
    <property type="match status" value="2"/>
</dbReference>
<keyword evidence="3 14" id="KW-0245">EGF-like domain</keyword>
<comment type="caution">
    <text evidence="14">Lacks conserved residue(s) required for the propagation of feature annotation.</text>
</comment>
<keyword evidence="8" id="KW-0325">Glycoprotein</keyword>
<dbReference type="SMART" id="SM00181">
    <property type="entry name" value="EGF"/>
    <property type="match status" value="5"/>
</dbReference>
<keyword evidence="11" id="KW-1015">Disulfide bond</keyword>
<keyword evidence="6" id="KW-0430">Lectin</keyword>
<evidence type="ECO:0000256" key="5">
    <source>
        <dbReference type="ARBA" id="ARBA00022729"/>
    </source>
</evidence>
<evidence type="ECO:0000313" key="17">
    <source>
        <dbReference type="Ensembl" id="ENSSFAP00005031144.1"/>
    </source>
</evidence>
<keyword evidence="8" id="KW-0654">Proteoglycan</keyword>
<comment type="subcellular location">
    <subcellularLocation>
        <location evidence="1">Membrane</location>
        <topology evidence="1">Single-pass type I membrane protein</topology>
    </subcellularLocation>
</comment>
<dbReference type="GeneID" id="115402508"/>
<dbReference type="InterPro" id="IPR000742">
    <property type="entry name" value="EGF"/>
</dbReference>
<accession>A0A672HQE6</accession>
<evidence type="ECO:0000256" key="10">
    <source>
        <dbReference type="ARBA" id="ARBA00023136"/>
    </source>
</evidence>
<evidence type="ECO:0000256" key="7">
    <source>
        <dbReference type="ARBA" id="ARBA00022737"/>
    </source>
</evidence>
<dbReference type="PROSITE" id="PS01187">
    <property type="entry name" value="EGF_CA"/>
    <property type="match status" value="1"/>
</dbReference>
<proteinExistence type="predicted"/>
<dbReference type="InterPro" id="IPR015149">
    <property type="entry name" value="Tme5_EGF-like"/>
</dbReference>
<dbReference type="GO" id="GO:0004888">
    <property type="term" value="F:transmembrane signaling receptor activity"/>
    <property type="evidence" value="ECO:0007669"/>
    <property type="project" value="InterPro"/>
</dbReference>